<evidence type="ECO:0000313" key="3">
    <source>
        <dbReference type="Proteomes" id="UP000585474"/>
    </source>
</evidence>
<keyword evidence="3" id="KW-1185">Reference proteome</keyword>
<dbReference type="AlphaFoldDB" id="A0A7J0FBQ8"/>
<reference evidence="2 3" key="1">
    <citation type="submission" date="2019-07" db="EMBL/GenBank/DDBJ databases">
        <title>De Novo Assembly of kiwifruit Actinidia rufa.</title>
        <authorList>
            <person name="Sugita-Konishi S."/>
            <person name="Sato K."/>
            <person name="Mori E."/>
            <person name="Abe Y."/>
            <person name="Kisaki G."/>
            <person name="Hamano K."/>
            <person name="Suezawa K."/>
            <person name="Otani M."/>
            <person name="Fukuda T."/>
            <person name="Manabe T."/>
            <person name="Gomi K."/>
            <person name="Tabuchi M."/>
            <person name="Akimitsu K."/>
            <person name="Kataoka I."/>
        </authorList>
    </citation>
    <scope>NUCLEOTIDE SEQUENCE [LARGE SCALE GENOMIC DNA]</scope>
    <source>
        <strain evidence="3">cv. Fuchu</strain>
    </source>
</reference>
<proteinExistence type="predicted"/>
<evidence type="ECO:0000256" key="1">
    <source>
        <dbReference type="SAM" id="Phobius"/>
    </source>
</evidence>
<dbReference type="Proteomes" id="UP000585474">
    <property type="component" value="Unassembled WGS sequence"/>
</dbReference>
<organism evidence="2 3">
    <name type="scientific">Actinidia rufa</name>
    <dbReference type="NCBI Taxonomy" id="165716"/>
    <lineage>
        <taxon>Eukaryota</taxon>
        <taxon>Viridiplantae</taxon>
        <taxon>Streptophyta</taxon>
        <taxon>Embryophyta</taxon>
        <taxon>Tracheophyta</taxon>
        <taxon>Spermatophyta</taxon>
        <taxon>Magnoliopsida</taxon>
        <taxon>eudicotyledons</taxon>
        <taxon>Gunneridae</taxon>
        <taxon>Pentapetalae</taxon>
        <taxon>asterids</taxon>
        <taxon>Ericales</taxon>
        <taxon>Actinidiaceae</taxon>
        <taxon>Actinidia</taxon>
    </lineage>
</organism>
<comment type="caution">
    <text evidence="2">The sequence shown here is derived from an EMBL/GenBank/DDBJ whole genome shotgun (WGS) entry which is preliminary data.</text>
</comment>
<gene>
    <name evidence="2" type="ORF">Acr_10g0007020</name>
</gene>
<name>A0A7J0FBQ8_9ERIC</name>
<keyword evidence="1" id="KW-0812">Transmembrane</keyword>
<sequence length="84" mass="9293">MFTLTISLWARQLETERSVWISHRDALRPASHLAYLLSVYLPIWVLAPSVLLLDINSSPAGVLLLMGCSLLGEHPLHWSASGLS</sequence>
<protein>
    <submittedName>
        <fullName evidence="2">Uncharacterized protein</fullName>
    </submittedName>
</protein>
<dbReference type="EMBL" id="BJWL01000010">
    <property type="protein sequence ID" value="GFY95317.1"/>
    <property type="molecule type" value="Genomic_DNA"/>
</dbReference>
<evidence type="ECO:0000313" key="2">
    <source>
        <dbReference type="EMBL" id="GFY95317.1"/>
    </source>
</evidence>
<accession>A0A7J0FBQ8</accession>
<keyword evidence="1" id="KW-1133">Transmembrane helix</keyword>
<feature type="transmembrane region" description="Helical" evidence="1">
    <location>
        <begin position="33"/>
        <end position="53"/>
    </location>
</feature>
<keyword evidence="1" id="KW-0472">Membrane</keyword>